<evidence type="ECO:0000256" key="2">
    <source>
        <dbReference type="ARBA" id="ARBA00022741"/>
    </source>
</evidence>
<dbReference type="Gene3D" id="3.40.50.300">
    <property type="entry name" value="P-loop containing nucleotide triphosphate hydrolases"/>
    <property type="match status" value="1"/>
</dbReference>
<keyword evidence="4" id="KW-0378">Hydrolase</keyword>
<dbReference type="EMBL" id="LR796945">
    <property type="protein sequence ID" value="CAB4176437.1"/>
    <property type="molecule type" value="Genomic_DNA"/>
</dbReference>
<keyword evidence="4" id="KW-0238">DNA-binding</keyword>
<evidence type="ECO:0000256" key="1">
    <source>
        <dbReference type="ARBA" id="ARBA00022705"/>
    </source>
</evidence>
<feature type="binding site" evidence="4">
    <location>
        <position position="198"/>
    </location>
    <ligand>
        <name>ATP</name>
        <dbReference type="ChEBI" id="CHEBI:30616"/>
    </ligand>
</feature>
<dbReference type="SUPFAM" id="SSF52540">
    <property type="entry name" value="P-loop containing nucleoside triphosphate hydrolases"/>
    <property type="match status" value="1"/>
</dbReference>
<dbReference type="InterPro" id="IPR046388">
    <property type="entry name" value="T4_Clamp_Loader_L"/>
</dbReference>
<dbReference type="InterPro" id="IPR050238">
    <property type="entry name" value="DNA_Rep/Repair_Clamp_Loader"/>
</dbReference>
<dbReference type="SMART" id="SM00382">
    <property type="entry name" value="AAA"/>
    <property type="match status" value="1"/>
</dbReference>
<feature type="binding site" evidence="4">
    <location>
        <begin position="48"/>
        <end position="53"/>
    </location>
    <ligand>
        <name>ATP</name>
        <dbReference type="ChEBI" id="CHEBI:30616"/>
    </ligand>
</feature>
<evidence type="ECO:0000313" key="10">
    <source>
        <dbReference type="EMBL" id="CAB4210590.1"/>
    </source>
</evidence>
<dbReference type="EMBL" id="LR796860">
    <property type="protein sequence ID" value="CAB4170626.1"/>
    <property type="molecule type" value="Genomic_DNA"/>
</dbReference>
<dbReference type="InterPro" id="IPR048815">
    <property type="entry name" value="Gp44_lid"/>
</dbReference>
<evidence type="ECO:0000313" key="8">
    <source>
        <dbReference type="EMBL" id="CAB4181842.1"/>
    </source>
</evidence>
<dbReference type="Pfam" id="PF00004">
    <property type="entry name" value="AAA"/>
    <property type="match status" value="1"/>
</dbReference>
<evidence type="ECO:0000256" key="3">
    <source>
        <dbReference type="ARBA" id="ARBA00022840"/>
    </source>
</evidence>
<dbReference type="EMBL" id="LR797021">
    <property type="protein sequence ID" value="CAB4181842.1"/>
    <property type="molecule type" value="Genomic_DNA"/>
</dbReference>
<dbReference type="GO" id="GO:0003677">
    <property type="term" value="F:DNA binding"/>
    <property type="evidence" value="ECO:0007669"/>
    <property type="project" value="UniProtKB-UniRule"/>
</dbReference>
<dbReference type="Gene3D" id="1.10.8.60">
    <property type="match status" value="1"/>
</dbReference>
<evidence type="ECO:0000313" key="11">
    <source>
        <dbReference type="EMBL" id="CAB4222720.1"/>
    </source>
</evidence>
<dbReference type="EMBL" id="LR798378">
    <property type="protein sequence ID" value="CAB5227747.1"/>
    <property type="molecule type" value="Genomic_DNA"/>
</dbReference>
<keyword evidence="4" id="KW-1194">Viral DNA replication</keyword>
<feature type="domain" description="AAA+ ATPase" evidence="5">
    <location>
        <begin position="37"/>
        <end position="157"/>
    </location>
</feature>
<dbReference type="InterPro" id="IPR027417">
    <property type="entry name" value="P-loop_NTPase"/>
</dbReference>
<dbReference type="GO" id="GO:0039693">
    <property type="term" value="P:viral DNA genome replication"/>
    <property type="evidence" value="ECO:0007669"/>
    <property type="project" value="UniProtKB-UniRule"/>
</dbReference>
<comment type="function">
    <text evidence="4">Forms the sliding-clamp-loader together with the small subunit. Functions as an ATPase enzyme. The clamp loader holds the clamp in an open conformation and places it onto the DNA. 4 ATP molecules must bind to the sliding-clamp-loader before the latter can open the sliding clamp. ATP hydrolysis triggers the detachment of the sliding clamp from the sliding-clamp-loader, freeing the sliding clamp to track along DNA.</text>
</comment>
<dbReference type="GO" id="GO:0016887">
    <property type="term" value="F:ATP hydrolysis activity"/>
    <property type="evidence" value="ECO:0007669"/>
    <property type="project" value="UniProtKB-UniRule"/>
</dbReference>
<evidence type="ECO:0000313" key="9">
    <source>
        <dbReference type="EMBL" id="CAB4190098.1"/>
    </source>
</evidence>
<evidence type="ECO:0000259" key="5">
    <source>
        <dbReference type="SMART" id="SM00382"/>
    </source>
</evidence>
<dbReference type="Pfam" id="PF21328">
    <property type="entry name" value="Gp44_lid"/>
    <property type="match status" value="1"/>
</dbReference>
<evidence type="ECO:0000313" key="7">
    <source>
        <dbReference type="EMBL" id="CAB4176437.1"/>
    </source>
</evidence>
<gene>
    <name evidence="8" type="ORF">UFOVP1065_64</name>
    <name evidence="9" type="ORF">UFOVP1198_33</name>
    <name evidence="10" type="ORF">UFOVP1418_25</name>
    <name evidence="12" type="ORF">UFOVP1524_125</name>
    <name evidence="11" type="ORF">UFOVP1651_125</name>
    <name evidence="6" type="ORF">UFOVP908_103</name>
    <name evidence="7" type="ORF">UFOVP990_33</name>
</gene>
<dbReference type="Gene3D" id="1.20.272.10">
    <property type="match status" value="1"/>
</dbReference>
<dbReference type="EC" id="3.6.4.-" evidence="4"/>
<dbReference type="GO" id="GO:0003689">
    <property type="term" value="F:DNA clamp loader activity"/>
    <property type="evidence" value="ECO:0007669"/>
    <property type="project" value="UniProtKB-UniRule"/>
</dbReference>
<dbReference type="HAMAP" id="MF_04162">
    <property type="entry name" value="T4_Clamp_Loader_L"/>
    <property type="match status" value="1"/>
</dbReference>
<dbReference type="CDD" id="cd00009">
    <property type="entry name" value="AAA"/>
    <property type="match status" value="1"/>
</dbReference>
<dbReference type="PANTHER" id="PTHR11669">
    <property type="entry name" value="REPLICATION FACTOR C / DNA POLYMERASE III GAMMA-TAU SUBUNIT"/>
    <property type="match status" value="1"/>
</dbReference>
<evidence type="ECO:0000256" key="4">
    <source>
        <dbReference type="HAMAP-Rule" id="MF_04162"/>
    </source>
</evidence>
<evidence type="ECO:0000313" key="12">
    <source>
        <dbReference type="EMBL" id="CAB5227747.1"/>
    </source>
</evidence>
<protein>
    <recommendedName>
        <fullName evidence="4">Sliding-clamp-loader large subunit</fullName>
        <ecNumber evidence="4">3.6.4.-</ecNumber>
    </recommendedName>
    <alternativeName>
        <fullName evidence="4">Clamp loader gp44 subunit</fullName>
    </alternativeName>
</protein>
<dbReference type="InterPro" id="IPR003593">
    <property type="entry name" value="AAA+_ATPase"/>
</dbReference>
<name>A0A6J5T574_9CAUD</name>
<keyword evidence="3 4" id="KW-0067">ATP-binding</keyword>
<dbReference type="EMBL" id="LR797518">
    <property type="protein sequence ID" value="CAB4222720.1"/>
    <property type="molecule type" value="Genomic_DNA"/>
</dbReference>
<dbReference type="EMBL" id="LR797157">
    <property type="protein sequence ID" value="CAB4190098.1"/>
    <property type="molecule type" value="Genomic_DNA"/>
</dbReference>
<comment type="similarity">
    <text evidence="4">Belongs to the Tevenvirinae sliding-clamp-loader large subunit family.</text>
</comment>
<dbReference type="GO" id="GO:0005524">
    <property type="term" value="F:ATP binding"/>
    <property type="evidence" value="ECO:0007669"/>
    <property type="project" value="UniProtKB-UniRule"/>
</dbReference>
<dbReference type="GO" id="GO:0006261">
    <property type="term" value="P:DNA-templated DNA replication"/>
    <property type="evidence" value="ECO:0007669"/>
    <property type="project" value="TreeGrafter"/>
</dbReference>
<comment type="caution">
    <text evidence="4">Lacks conserved residue(s) required for the propagation of feature annotation.</text>
</comment>
<dbReference type="InterPro" id="IPR003959">
    <property type="entry name" value="ATPase_AAA_core"/>
</dbReference>
<sequence length="312" mass="35523">MSGEYLWVEKFRPKTVSDCILPDRIKKVFQSYVDTANIPNLMLTGSAGVGKTTVAMAMCEEIGLNYMFINSSEERGIDMLRTKIRGYASTISLTGGRKVIILDEADYLTHDAQAALRGAVEEYSENCSFILTCNFKSRLLDALHSRCSVIDFSLKADEKPRMAAQLFQRLSTILINQKVEYDKQVLIKIVEKFFPDYRRTLNELQRYSSGGSIDAGTLAQISDVRKIADLVRYLKEGNFAEMRKWVVTNSDIEPSRIYRKVYDSLYEYFKPASIPQAVVILARYQYQSAFVADQEINLVACLTEIMVDCEYV</sequence>
<feature type="binding site" evidence="4">
    <location>
        <position position="20"/>
    </location>
    <ligand>
        <name>ATP</name>
        <dbReference type="ChEBI" id="CHEBI:30616"/>
    </ligand>
</feature>
<evidence type="ECO:0000313" key="6">
    <source>
        <dbReference type="EMBL" id="CAB4170626.1"/>
    </source>
</evidence>
<reference evidence="11" key="1">
    <citation type="submission" date="2020-05" db="EMBL/GenBank/DDBJ databases">
        <authorList>
            <person name="Chiriac C."/>
            <person name="Salcher M."/>
            <person name="Ghai R."/>
            <person name="Kavagutti S V."/>
        </authorList>
    </citation>
    <scope>NUCLEOTIDE SEQUENCE</scope>
</reference>
<dbReference type="EMBL" id="LR797369">
    <property type="protein sequence ID" value="CAB4210590.1"/>
    <property type="molecule type" value="Genomic_DNA"/>
</dbReference>
<keyword evidence="2 4" id="KW-0547">Nucleotide-binding</keyword>
<proteinExistence type="inferred from homology"/>
<dbReference type="PANTHER" id="PTHR11669:SF20">
    <property type="entry name" value="REPLICATION FACTOR C SUBUNIT 4"/>
    <property type="match status" value="1"/>
</dbReference>
<keyword evidence="1" id="KW-0235">DNA replication</keyword>
<organism evidence="11">
    <name type="scientific">uncultured Caudovirales phage</name>
    <dbReference type="NCBI Taxonomy" id="2100421"/>
    <lineage>
        <taxon>Viruses</taxon>
        <taxon>Duplodnaviria</taxon>
        <taxon>Heunggongvirae</taxon>
        <taxon>Uroviricota</taxon>
        <taxon>Caudoviricetes</taxon>
        <taxon>Peduoviridae</taxon>
        <taxon>Maltschvirus</taxon>
        <taxon>Maltschvirus maltsch</taxon>
    </lineage>
</organism>
<accession>A0A6J5T574</accession>
<comment type="subunit">
    <text evidence="4">The sliding-clamp-loader consists of 4 large subunits and 1 small subunit. Interacts with the sliding clamp; this interaction allows the sliding-clamp-loader to open the sliding clamp. Part of the replicase complex that includes the DNA polymerase, the polymerase clamp, the clamp loader complex, the single-stranded DNA binding protein, the primase, the helicase and the helicase assembly factor.</text>
</comment>
<dbReference type="GO" id="GO:0006281">
    <property type="term" value="P:DNA repair"/>
    <property type="evidence" value="ECO:0007669"/>
    <property type="project" value="TreeGrafter"/>
</dbReference>